<comment type="caution">
    <text evidence="15">The sequence shown here is derived from an EMBL/GenBank/DDBJ whole genome shotgun (WGS) entry which is preliminary data.</text>
</comment>
<keyword evidence="6" id="KW-0328">Glycosyltransferase</keyword>
<dbReference type="Pfam" id="PF00905">
    <property type="entry name" value="Transpeptidase"/>
    <property type="match status" value="1"/>
</dbReference>
<organism evidence="15 16">
    <name type="scientific">Leptospira fletcheri</name>
    <dbReference type="NCBI Taxonomy" id="2484981"/>
    <lineage>
        <taxon>Bacteria</taxon>
        <taxon>Pseudomonadati</taxon>
        <taxon>Spirochaetota</taxon>
        <taxon>Spirochaetia</taxon>
        <taxon>Leptospirales</taxon>
        <taxon>Leptospiraceae</taxon>
        <taxon>Leptospira</taxon>
    </lineage>
</organism>
<dbReference type="GO" id="GO:0030288">
    <property type="term" value="C:outer membrane-bounded periplasmic space"/>
    <property type="evidence" value="ECO:0007669"/>
    <property type="project" value="TreeGrafter"/>
</dbReference>
<dbReference type="PANTHER" id="PTHR32282">
    <property type="entry name" value="BINDING PROTEIN TRANSPEPTIDASE, PUTATIVE-RELATED"/>
    <property type="match status" value="1"/>
</dbReference>
<dbReference type="Pfam" id="PF06832">
    <property type="entry name" value="BiPBP_C"/>
    <property type="match status" value="1"/>
</dbReference>
<reference evidence="15" key="1">
    <citation type="journal article" date="2019" name="PLoS Negl. Trop. Dis.">
        <title>Revisiting the worldwide diversity of Leptospira species in the environment.</title>
        <authorList>
            <person name="Vincent A.T."/>
            <person name="Schiettekatte O."/>
            <person name="Bourhy P."/>
            <person name="Veyrier F.J."/>
            <person name="Picardeau M."/>
        </authorList>
    </citation>
    <scope>NUCLEOTIDE SEQUENCE [LARGE SCALE GENOMIC DNA]</scope>
    <source>
        <strain evidence="15">SSW15</strain>
    </source>
</reference>
<dbReference type="PANTHER" id="PTHR32282:SF15">
    <property type="entry name" value="PENICILLIN-BINDING PROTEIN 1C"/>
    <property type="match status" value="1"/>
</dbReference>
<dbReference type="NCBIfam" id="TIGR02073">
    <property type="entry name" value="PBP_1c"/>
    <property type="match status" value="1"/>
</dbReference>
<evidence type="ECO:0000313" key="16">
    <source>
        <dbReference type="Proteomes" id="UP000298458"/>
    </source>
</evidence>
<dbReference type="InterPro" id="IPR012338">
    <property type="entry name" value="Beta-lactam/transpept-like"/>
</dbReference>
<dbReference type="InterPro" id="IPR009647">
    <property type="entry name" value="PBP_C"/>
</dbReference>
<keyword evidence="8" id="KW-0378">Hydrolase</keyword>
<gene>
    <name evidence="15" type="primary">pbpC</name>
    <name evidence="15" type="ORF">EHO60_00130</name>
</gene>
<keyword evidence="16" id="KW-1185">Reference proteome</keyword>
<dbReference type="InterPro" id="IPR050396">
    <property type="entry name" value="Glycosyltr_51/Transpeptidase"/>
</dbReference>
<keyword evidence="4" id="KW-0121">Carboxypeptidase</keyword>
<dbReference type="AlphaFoldDB" id="A0A4R9GL50"/>
<evidence type="ECO:0000256" key="4">
    <source>
        <dbReference type="ARBA" id="ARBA00022645"/>
    </source>
</evidence>
<evidence type="ECO:0000256" key="10">
    <source>
        <dbReference type="ARBA" id="ARBA00044770"/>
    </source>
</evidence>
<dbReference type="InterPro" id="IPR036950">
    <property type="entry name" value="PBP_transglycosylase"/>
</dbReference>
<evidence type="ECO:0000259" key="12">
    <source>
        <dbReference type="Pfam" id="PF00905"/>
    </source>
</evidence>
<dbReference type="GO" id="GO:0008955">
    <property type="term" value="F:peptidoglycan glycosyltransferase activity"/>
    <property type="evidence" value="ECO:0007669"/>
    <property type="project" value="UniProtKB-EC"/>
</dbReference>
<evidence type="ECO:0000313" key="15">
    <source>
        <dbReference type="EMBL" id="TGK13803.1"/>
    </source>
</evidence>
<dbReference type="Gene3D" id="3.40.710.10">
    <property type="entry name" value="DD-peptidase/beta-lactamase superfamily"/>
    <property type="match status" value="1"/>
</dbReference>
<feature type="domain" description="Glycosyl transferase family 51" evidence="13">
    <location>
        <begin position="68"/>
        <end position="215"/>
    </location>
</feature>
<evidence type="ECO:0000256" key="6">
    <source>
        <dbReference type="ARBA" id="ARBA00022676"/>
    </source>
</evidence>
<evidence type="ECO:0000256" key="5">
    <source>
        <dbReference type="ARBA" id="ARBA00022670"/>
    </source>
</evidence>
<dbReference type="SUPFAM" id="SSF56601">
    <property type="entry name" value="beta-lactamase/transpeptidase-like"/>
    <property type="match status" value="1"/>
</dbReference>
<evidence type="ECO:0000259" key="13">
    <source>
        <dbReference type="Pfam" id="PF00912"/>
    </source>
</evidence>
<evidence type="ECO:0000256" key="1">
    <source>
        <dbReference type="ARBA" id="ARBA00004752"/>
    </source>
</evidence>
<protein>
    <recommendedName>
        <fullName evidence="10">peptidoglycan glycosyltransferase</fullName>
        <ecNumber evidence="10">2.4.99.28</ecNumber>
    </recommendedName>
</protein>
<evidence type="ECO:0000256" key="2">
    <source>
        <dbReference type="ARBA" id="ARBA00007090"/>
    </source>
</evidence>
<comment type="similarity">
    <text evidence="2">In the C-terminal section; belongs to the transpeptidase family.</text>
</comment>
<dbReference type="EC" id="2.4.99.28" evidence="10"/>
<name>A0A4R9GL50_9LEPT</name>
<dbReference type="GO" id="GO:0008658">
    <property type="term" value="F:penicillin binding"/>
    <property type="evidence" value="ECO:0007669"/>
    <property type="project" value="InterPro"/>
</dbReference>
<feature type="domain" description="Penicillin-binding C-terminal" evidence="14">
    <location>
        <begin position="618"/>
        <end position="697"/>
    </location>
</feature>
<evidence type="ECO:0000256" key="11">
    <source>
        <dbReference type="ARBA" id="ARBA00049902"/>
    </source>
</evidence>
<dbReference type="Proteomes" id="UP000298458">
    <property type="component" value="Unassembled WGS sequence"/>
</dbReference>
<feature type="domain" description="Penicillin-binding protein transpeptidase" evidence="12">
    <location>
        <begin position="313"/>
        <end position="491"/>
    </location>
</feature>
<dbReference type="GO" id="GO:0004180">
    <property type="term" value="F:carboxypeptidase activity"/>
    <property type="evidence" value="ECO:0007669"/>
    <property type="project" value="UniProtKB-KW"/>
</dbReference>
<accession>A0A4R9GL50</accession>
<dbReference type="InterPro" id="IPR001460">
    <property type="entry name" value="PCN-bd_Tpept"/>
</dbReference>
<comment type="catalytic activity">
    <reaction evidence="11">
        <text>[GlcNAc-(1-&gt;4)-Mur2Ac(oyl-L-Ala-gamma-D-Glu-L-Lys-D-Ala-D-Ala)](n)-di-trans,octa-cis-undecaprenyl diphosphate + beta-D-GlcNAc-(1-&gt;4)-Mur2Ac(oyl-L-Ala-gamma-D-Glu-L-Lys-D-Ala-D-Ala)-di-trans,octa-cis-undecaprenyl diphosphate = [GlcNAc-(1-&gt;4)-Mur2Ac(oyl-L-Ala-gamma-D-Glu-L-Lys-D-Ala-D-Ala)](n+1)-di-trans,octa-cis-undecaprenyl diphosphate + di-trans,octa-cis-undecaprenyl diphosphate + H(+)</text>
        <dbReference type="Rhea" id="RHEA:23708"/>
        <dbReference type="Rhea" id="RHEA-COMP:9602"/>
        <dbReference type="Rhea" id="RHEA-COMP:9603"/>
        <dbReference type="ChEBI" id="CHEBI:15378"/>
        <dbReference type="ChEBI" id="CHEBI:58405"/>
        <dbReference type="ChEBI" id="CHEBI:60033"/>
        <dbReference type="ChEBI" id="CHEBI:78435"/>
        <dbReference type="EC" id="2.4.99.28"/>
    </reaction>
</comment>
<dbReference type="GO" id="GO:0006508">
    <property type="term" value="P:proteolysis"/>
    <property type="evidence" value="ECO:0007669"/>
    <property type="project" value="UniProtKB-KW"/>
</dbReference>
<dbReference type="InterPro" id="IPR023346">
    <property type="entry name" value="Lysozyme-like_dom_sf"/>
</dbReference>
<dbReference type="Pfam" id="PF00912">
    <property type="entry name" value="Transgly"/>
    <property type="match status" value="1"/>
</dbReference>
<dbReference type="EMBL" id="RQET01000001">
    <property type="protein sequence ID" value="TGK13803.1"/>
    <property type="molecule type" value="Genomic_DNA"/>
</dbReference>
<dbReference type="InterPro" id="IPR001264">
    <property type="entry name" value="Glyco_trans_51"/>
</dbReference>
<evidence type="ECO:0000256" key="9">
    <source>
        <dbReference type="ARBA" id="ARBA00023268"/>
    </source>
</evidence>
<evidence type="ECO:0000256" key="7">
    <source>
        <dbReference type="ARBA" id="ARBA00022679"/>
    </source>
</evidence>
<dbReference type="SUPFAM" id="SSF53955">
    <property type="entry name" value="Lysozyme-like"/>
    <property type="match status" value="1"/>
</dbReference>
<dbReference type="Gene3D" id="1.10.3810.10">
    <property type="entry name" value="Biosynthetic peptidoglycan transglycosylase-like"/>
    <property type="match status" value="1"/>
</dbReference>
<comment type="pathway">
    <text evidence="1">Cell wall biogenesis; peptidoglycan biosynthesis.</text>
</comment>
<keyword evidence="7" id="KW-0808">Transferase</keyword>
<sequence length="704" mass="77794">MRTAWILLLFFPFAWIGAEESGNFFSEEIRSGRIPSFSEVKSATFSTEGILLDKKGIPLQKIRLDHKFRRLSWTDSSEIPETLVLALIAQEDRRFPFHGGVDVKSVLGAIKDRILGGPKRGASTLTMQLAGLLIGSKPGRRSFSEKWEQMKVAWKIESSWSKQEILEAYINLIPFQGEYVGIRAASRGLFGADPSSLGPEEAIALVALLPNPGSSQKSWVRRGCWLSSAIGRNDLCQPVREIIPSLSQKRNRKEQGPSLAYHAAHKIWSVGDGGVGTSESFRSTLDANLQISAGEAMNRVLSQVSGKNVKEAGILVVENRTGAILVYLGNSKSSRESFFVDAIRARRQAGSTLKPFLYALAFEKNILTPESLLMDRPKEWELVGGSYKPGNYEDRYNGPVPARIALASSLNVPAVQVLDWTGVPEFVSRLSELGFHKLKNPDHYGLSLALGTADVTLWELVNAYRTLANDGLFGLPTFDPEEAALNGQFWKEGETDRFRRIYQQDAVLSVKKVLSSREDRAPTFGWENHLSTRFFTFVKTGTSQDMRDNWCIGSSGDYTVGVWMGNMSGEPMHDVSGVTGAAPLWKEIITILEEGRPSILAQNTVPNSKPSLPIPSVRGGGSVRIRYPESGNLFALDPEIPEENERIRFEAGPTTLPLEWILNGASLGTFEGNSYDWKPKRGKFLLSVRIPGGAILDTVAFQVR</sequence>
<evidence type="ECO:0000256" key="3">
    <source>
        <dbReference type="ARBA" id="ARBA00007739"/>
    </source>
</evidence>
<dbReference type="RefSeq" id="WP_135766145.1">
    <property type="nucleotide sequence ID" value="NZ_RQET01000001.1"/>
</dbReference>
<dbReference type="InterPro" id="IPR011815">
    <property type="entry name" value="PBP_1c"/>
</dbReference>
<evidence type="ECO:0000259" key="14">
    <source>
        <dbReference type="Pfam" id="PF06832"/>
    </source>
</evidence>
<dbReference type="OrthoDB" id="343702at2"/>
<comment type="similarity">
    <text evidence="3">In the N-terminal section; belongs to the glycosyltransferase 51 family.</text>
</comment>
<keyword evidence="9" id="KW-0511">Multifunctional enzyme</keyword>
<evidence type="ECO:0000256" key="8">
    <source>
        <dbReference type="ARBA" id="ARBA00022801"/>
    </source>
</evidence>
<dbReference type="GO" id="GO:0009252">
    <property type="term" value="P:peptidoglycan biosynthetic process"/>
    <property type="evidence" value="ECO:0007669"/>
    <property type="project" value="InterPro"/>
</dbReference>
<keyword evidence="5" id="KW-0645">Protease</keyword>
<proteinExistence type="inferred from homology"/>